<comment type="similarity">
    <text evidence="1 11">Belongs to the aldehyde dehydrogenase family.</text>
</comment>
<gene>
    <name evidence="13" type="ORF">H8R02_25310</name>
</gene>
<dbReference type="CDD" id="cd07138">
    <property type="entry name" value="ALDH_CddD_SSP0762"/>
    <property type="match status" value="1"/>
</dbReference>
<accession>A0A923MCT5</accession>
<evidence type="ECO:0000313" key="14">
    <source>
        <dbReference type="Proteomes" id="UP000596827"/>
    </source>
</evidence>
<sequence length="477" mass="49704">MKIHDQLFIDGAWRTATGDAELQVTDSYTEEPFASYRTASPADVDAAVRAARAAFAAWSVMPLPERVAAVRRVGQALRERSGAIANVISREVGMPLKLAARIQAAAPIAAWELHAELATQIEWEERIGHSLVQQVAVGVVACITPWNYPLHQVTAKLAPALLAGCTVVLKPSELAPSSAFMLAEAIEAAGLPPGVFNLVHGTGPEVGEALVKHPEVDMVSLTGSTAAGRRVAALAAADIKRVALELGGKSASVVLPGADLAAAVKATLASCYLNSGQTCSATTRLLVPRAQATQAAHLAAELSAQWKPGDPADPATRLGPLVSAAQRAKVRAMVQAALAAGAELATSDTPLPAHGFFVAPTVLKRVTPDMAIAREEVFGPVLALIDYDDEDDAVSMANGTEYGLAAAVWAATPAAALPVARRLRAGQVDINGAPFNPQAPFGGFKRSGIGRENGRAGIEEFLEPVSLQLPATYFETP</sequence>
<name>A0A923MCT5_9BURK</name>
<dbReference type="InterPro" id="IPR016161">
    <property type="entry name" value="Ald_DH/histidinol_DH"/>
</dbReference>
<evidence type="ECO:0000256" key="8">
    <source>
        <dbReference type="ARBA" id="ARBA00066857"/>
    </source>
</evidence>
<dbReference type="PANTHER" id="PTHR42804">
    <property type="entry name" value="ALDEHYDE DEHYDROGENASE"/>
    <property type="match status" value="1"/>
</dbReference>
<evidence type="ECO:0000256" key="2">
    <source>
        <dbReference type="ARBA" id="ARBA00011738"/>
    </source>
</evidence>
<dbReference type="GO" id="GO:0018462">
    <property type="term" value="F:4-(hydroxymethyl)benzenesulfonate dehydrogenase activity"/>
    <property type="evidence" value="ECO:0007669"/>
    <property type="project" value="UniProtKB-EC"/>
</dbReference>
<evidence type="ECO:0000256" key="7">
    <source>
        <dbReference type="ARBA" id="ARBA00056807"/>
    </source>
</evidence>
<evidence type="ECO:0000313" key="13">
    <source>
        <dbReference type="EMBL" id="MBC5767806.1"/>
    </source>
</evidence>
<evidence type="ECO:0000256" key="3">
    <source>
        <dbReference type="ARBA" id="ARBA00023002"/>
    </source>
</evidence>
<evidence type="ECO:0000256" key="4">
    <source>
        <dbReference type="ARBA" id="ARBA00024226"/>
    </source>
</evidence>
<protein>
    <recommendedName>
        <fullName evidence="9">Toluenesulfonate aldehyde dehydrogenase TsaD</fullName>
        <ecNumber evidence="8">1.1.1.257</ecNumber>
        <ecNumber evidence="4">1.2.1.3</ecNumber>
    </recommendedName>
</protein>
<dbReference type="FunFam" id="3.40.605.10:FF:000007">
    <property type="entry name" value="NAD/NADP-dependent betaine aldehyde dehydrogenase"/>
    <property type="match status" value="1"/>
</dbReference>
<evidence type="ECO:0000256" key="5">
    <source>
        <dbReference type="ARBA" id="ARBA00049194"/>
    </source>
</evidence>
<reference evidence="13" key="1">
    <citation type="submission" date="2020-08" db="EMBL/GenBank/DDBJ databases">
        <title>Ramlibacter sp. GTP1 16S ribosomal RNA gene genome sequencing and assembly.</title>
        <authorList>
            <person name="Kang M."/>
        </authorList>
    </citation>
    <scope>NUCLEOTIDE SEQUENCE</scope>
    <source>
        <strain evidence="13">GTP1</strain>
    </source>
</reference>
<dbReference type="Gene3D" id="3.40.309.10">
    <property type="entry name" value="Aldehyde Dehydrogenase, Chain A, domain 2"/>
    <property type="match status" value="1"/>
</dbReference>
<dbReference type="Gene3D" id="3.40.605.10">
    <property type="entry name" value="Aldehyde Dehydrogenase, Chain A, domain 1"/>
    <property type="match status" value="1"/>
</dbReference>
<evidence type="ECO:0000256" key="11">
    <source>
        <dbReference type="RuleBase" id="RU003345"/>
    </source>
</evidence>
<organism evidence="13 14">
    <name type="scientific">Ramlibacter albus</name>
    <dbReference type="NCBI Taxonomy" id="2079448"/>
    <lineage>
        <taxon>Bacteria</taxon>
        <taxon>Pseudomonadati</taxon>
        <taxon>Pseudomonadota</taxon>
        <taxon>Betaproteobacteria</taxon>
        <taxon>Burkholderiales</taxon>
        <taxon>Comamonadaceae</taxon>
        <taxon>Ramlibacter</taxon>
    </lineage>
</organism>
<evidence type="ECO:0000259" key="12">
    <source>
        <dbReference type="Pfam" id="PF00171"/>
    </source>
</evidence>
<feature type="active site" evidence="10">
    <location>
        <position position="245"/>
    </location>
</feature>
<keyword evidence="3 11" id="KW-0560">Oxidoreductase</keyword>
<dbReference type="EMBL" id="JACORU010000013">
    <property type="protein sequence ID" value="MBC5767806.1"/>
    <property type="molecule type" value="Genomic_DNA"/>
</dbReference>
<comment type="subunit">
    <text evidence="2">Homodimer.</text>
</comment>
<dbReference type="InterPro" id="IPR029510">
    <property type="entry name" value="Ald_DH_CS_GLU"/>
</dbReference>
<dbReference type="PROSITE" id="PS00070">
    <property type="entry name" value="ALDEHYDE_DEHYDR_CYS"/>
    <property type="match status" value="1"/>
</dbReference>
<evidence type="ECO:0000256" key="9">
    <source>
        <dbReference type="ARBA" id="ARBA00079883"/>
    </source>
</evidence>
<comment type="function">
    <text evidence="7">Involved in the toluene-4-sulfonate degradation pathway. Does not discriminate between the sulfonate and the carboxyl substituents and can also be involved in the p-toluenecarboxylate degradation pathway.</text>
</comment>
<feature type="domain" description="Aldehyde dehydrogenase" evidence="12">
    <location>
        <begin position="13"/>
        <end position="464"/>
    </location>
</feature>
<dbReference type="GO" id="GO:0004029">
    <property type="term" value="F:aldehyde dehydrogenase (NAD+) activity"/>
    <property type="evidence" value="ECO:0007669"/>
    <property type="project" value="UniProtKB-EC"/>
</dbReference>
<evidence type="ECO:0000256" key="10">
    <source>
        <dbReference type="PROSITE-ProRule" id="PRU10007"/>
    </source>
</evidence>
<dbReference type="PANTHER" id="PTHR42804:SF1">
    <property type="entry name" value="ALDEHYDE DEHYDROGENASE-RELATED"/>
    <property type="match status" value="1"/>
</dbReference>
<dbReference type="EC" id="1.1.1.257" evidence="8"/>
<dbReference type="AlphaFoldDB" id="A0A923MCT5"/>
<comment type="catalytic activity">
    <reaction evidence="5">
        <text>an aldehyde + NAD(+) + H2O = a carboxylate + NADH + 2 H(+)</text>
        <dbReference type="Rhea" id="RHEA:16185"/>
        <dbReference type="ChEBI" id="CHEBI:15377"/>
        <dbReference type="ChEBI" id="CHEBI:15378"/>
        <dbReference type="ChEBI" id="CHEBI:17478"/>
        <dbReference type="ChEBI" id="CHEBI:29067"/>
        <dbReference type="ChEBI" id="CHEBI:57540"/>
        <dbReference type="ChEBI" id="CHEBI:57945"/>
        <dbReference type="EC" id="1.2.1.3"/>
    </reaction>
</comment>
<comment type="catalytic activity">
    <reaction evidence="6">
        <text>4-(hydroxymethyl)benzenesulfonate + NAD(+) = 4-formylbenzenesulfonate + NADH + H(+)</text>
        <dbReference type="Rhea" id="RHEA:24412"/>
        <dbReference type="ChEBI" id="CHEBI:11944"/>
        <dbReference type="ChEBI" id="CHEBI:11987"/>
        <dbReference type="ChEBI" id="CHEBI:15378"/>
        <dbReference type="ChEBI" id="CHEBI:57540"/>
        <dbReference type="ChEBI" id="CHEBI:57945"/>
        <dbReference type="EC" id="1.1.1.257"/>
    </reaction>
</comment>
<dbReference type="Proteomes" id="UP000596827">
    <property type="component" value="Unassembled WGS sequence"/>
</dbReference>
<evidence type="ECO:0000256" key="1">
    <source>
        <dbReference type="ARBA" id="ARBA00009986"/>
    </source>
</evidence>
<dbReference type="EC" id="1.2.1.3" evidence="4"/>
<dbReference type="InterPro" id="IPR016162">
    <property type="entry name" value="Ald_DH_N"/>
</dbReference>
<comment type="caution">
    <text evidence="13">The sequence shown here is derived from an EMBL/GenBank/DDBJ whole genome shotgun (WGS) entry which is preliminary data.</text>
</comment>
<proteinExistence type="inferred from homology"/>
<dbReference type="SUPFAM" id="SSF53720">
    <property type="entry name" value="ALDH-like"/>
    <property type="match status" value="1"/>
</dbReference>
<dbReference type="PROSITE" id="PS00687">
    <property type="entry name" value="ALDEHYDE_DEHYDR_GLU"/>
    <property type="match status" value="1"/>
</dbReference>
<evidence type="ECO:0000256" key="6">
    <source>
        <dbReference type="ARBA" id="ARBA00051407"/>
    </source>
</evidence>
<keyword evidence="14" id="KW-1185">Reference proteome</keyword>
<dbReference type="RefSeq" id="WP_187084299.1">
    <property type="nucleotide sequence ID" value="NZ_JACORU010000013.1"/>
</dbReference>
<dbReference type="InterPro" id="IPR016160">
    <property type="entry name" value="Ald_DH_CS_CYS"/>
</dbReference>
<dbReference type="Pfam" id="PF00171">
    <property type="entry name" value="Aldedh"/>
    <property type="match status" value="1"/>
</dbReference>
<dbReference type="InterPro" id="IPR016163">
    <property type="entry name" value="Ald_DH_C"/>
</dbReference>
<dbReference type="InterPro" id="IPR015590">
    <property type="entry name" value="Aldehyde_DH_dom"/>
</dbReference>